<evidence type="ECO:0000313" key="2">
    <source>
        <dbReference type="Proteomes" id="UP000604825"/>
    </source>
</evidence>
<comment type="caution">
    <text evidence="1">The sequence shown here is derived from an EMBL/GenBank/DDBJ whole genome shotgun (WGS) entry which is preliminary data.</text>
</comment>
<dbReference type="Proteomes" id="UP000604825">
    <property type="component" value="Unassembled WGS sequence"/>
</dbReference>
<dbReference type="EMBL" id="CAJGYO010000002">
    <property type="protein sequence ID" value="CAD6209140.1"/>
    <property type="molecule type" value="Genomic_DNA"/>
</dbReference>
<accession>A0A811MQV5</accession>
<gene>
    <name evidence="1" type="ORF">NCGR_LOCUS5390</name>
</gene>
<organism evidence="1 2">
    <name type="scientific">Miscanthus lutarioriparius</name>
    <dbReference type="NCBI Taxonomy" id="422564"/>
    <lineage>
        <taxon>Eukaryota</taxon>
        <taxon>Viridiplantae</taxon>
        <taxon>Streptophyta</taxon>
        <taxon>Embryophyta</taxon>
        <taxon>Tracheophyta</taxon>
        <taxon>Spermatophyta</taxon>
        <taxon>Magnoliopsida</taxon>
        <taxon>Liliopsida</taxon>
        <taxon>Poales</taxon>
        <taxon>Poaceae</taxon>
        <taxon>PACMAD clade</taxon>
        <taxon>Panicoideae</taxon>
        <taxon>Andropogonodae</taxon>
        <taxon>Andropogoneae</taxon>
        <taxon>Saccharinae</taxon>
        <taxon>Miscanthus</taxon>
    </lineage>
</organism>
<sequence length="212" mass="23062">MAPATISTAANHMPKDWPCIAPVAATTPGTSYDGQTVKAYVRRLGNTASPRRARQPGERAVSAPTAAANMQIPGMVIHGRGKYGSTRRQSTVTPAMATAAAERCGPATPLCLSKLGLVGPGTPPVYKHQKLAKCENECIHVQYIRQESKCKAKATATYIYVRLIDLSAHSRHGLKKARNPFWVQSLRIILSHEKALEFTRIYELAGDKVSRQ</sequence>
<dbReference type="AlphaFoldDB" id="A0A811MQV5"/>
<reference evidence="1" key="1">
    <citation type="submission" date="2020-10" db="EMBL/GenBank/DDBJ databases">
        <authorList>
            <person name="Han B."/>
            <person name="Lu T."/>
            <person name="Zhao Q."/>
            <person name="Huang X."/>
            <person name="Zhao Y."/>
        </authorList>
    </citation>
    <scope>NUCLEOTIDE SEQUENCE</scope>
</reference>
<protein>
    <submittedName>
        <fullName evidence="1">Uncharacterized protein</fullName>
    </submittedName>
</protein>
<name>A0A811MQV5_9POAL</name>
<proteinExistence type="predicted"/>
<keyword evidence="2" id="KW-1185">Reference proteome</keyword>
<evidence type="ECO:0000313" key="1">
    <source>
        <dbReference type="EMBL" id="CAD6209140.1"/>
    </source>
</evidence>